<accession>A0ABY5ZFH8</accession>
<keyword evidence="3" id="KW-1185">Reference proteome</keyword>
<proteinExistence type="predicted"/>
<gene>
    <name evidence="2" type="ORF">L9S41_09425</name>
</gene>
<feature type="region of interest" description="Disordered" evidence="1">
    <location>
        <begin position="366"/>
        <end position="385"/>
    </location>
</feature>
<dbReference type="InterPro" id="IPR053205">
    <property type="entry name" value="GHMP_kinase_L-arabinokinase"/>
</dbReference>
<dbReference type="Proteomes" id="UP001060414">
    <property type="component" value="Chromosome"/>
</dbReference>
<dbReference type="PANTHER" id="PTHR38134:SF2">
    <property type="entry name" value="GALACTOKINASE"/>
    <property type="match status" value="1"/>
</dbReference>
<dbReference type="PANTHER" id="PTHR38134">
    <property type="entry name" value="SLR1395 PROTEIN"/>
    <property type="match status" value="1"/>
</dbReference>
<dbReference type="EMBL" id="CP092109">
    <property type="protein sequence ID" value="UWZ77923.1"/>
    <property type="molecule type" value="Genomic_DNA"/>
</dbReference>
<evidence type="ECO:0008006" key="4">
    <source>
        <dbReference type="Google" id="ProtNLM"/>
    </source>
</evidence>
<evidence type="ECO:0000313" key="2">
    <source>
        <dbReference type="EMBL" id="UWZ77923.1"/>
    </source>
</evidence>
<reference evidence="2" key="1">
    <citation type="journal article" date="2022" name="Environ. Microbiol.">
        <title>Geoalkalibacter halelectricus SAP #1 sp. nov. possessing extracellular electron transfer and mineral#reducing capabilities from a haloalkaline environment.</title>
        <authorList>
            <person name="Yadav S."/>
            <person name="Singh R."/>
            <person name="Sundharam S.S."/>
            <person name="Chaudhary S."/>
            <person name="Krishnamurthi S."/>
            <person name="Patil S.A."/>
        </authorList>
    </citation>
    <scope>NUCLEOTIDE SEQUENCE</scope>
    <source>
        <strain evidence="2">SAP-1</strain>
    </source>
</reference>
<organism evidence="2 3">
    <name type="scientific">Geoalkalibacter halelectricus</name>
    <dbReference type="NCBI Taxonomy" id="2847045"/>
    <lineage>
        <taxon>Bacteria</taxon>
        <taxon>Pseudomonadati</taxon>
        <taxon>Thermodesulfobacteriota</taxon>
        <taxon>Desulfuromonadia</taxon>
        <taxon>Desulfuromonadales</taxon>
        <taxon>Geoalkalibacteraceae</taxon>
        <taxon>Geoalkalibacter</taxon>
    </lineage>
</organism>
<evidence type="ECO:0000313" key="3">
    <source>
        <dbReference type="Proteomes" id="UP001060414"/>
    </source>
</evidence>
<dbReference type="Gene3D" id="3.40.50.2000">
    <property type="entry name" value="Glycogen Phosphorylase B"/>
    <property type="match status" value="1"/>
</dbReference>
<protein>
    <recommendedName>
        <fullName evidence="4">Glycosyl transferase family 28 C-terminal domain-containing protein</fullName>
    </recommendedName>
</protein>
<dbReference type="RefSeq" id="WP_260746271.1">
    <property type="nucleotide sequence ID" value="NZ_CP092109.1"/>
</dbReference>
<name>A0ABY5ZFH8_9BACT</name>
<dbReference type="SUPFAM" id="SSF53756">
    <property type="entry name" value="UDP-Glycosyltransferase/glycogen phosphorylase"/>
    <property type="match status" value="1"/>
</dbReference>
<evidence type="ECO:0000256" key="1">
    <source>
        <dbReference type="SAM" id="MobiDB-lite"/>
    </source>
</evidence>
<sequence>MLNFLVMPKIRYYISGHGLGHASRSCQIINTLRHRHPDVAVEVVSAAHEWFFRGFLDPSVPLRRAQLDIGVLQRDSLRMEEARTLGAYRTFLPERALLVAAESASLRASGVTLVACDIPPLALAAARAAGIPGVGIANFTWEWIYEDLAARHGDFDDVLSSVREDYRSASAYLRLPFHGPFPAGISCENLPLVARRAQLSRAAVRKRLGLVDGRRLALISFGGFGLQDCDFSALASLRDWVFVSEARPGAPAANFIVPPPQGLAYPDLVAAADVVVTKPGYGIVSEAIANGTAVLYTSRGEFREQDLLVAGLRRYARARFISNEQLLRGDWGADLDALLQQPLPDATPACDGDRVAADRLAALARDPGYLGGPPASRSLDRHSHG</sequence>